<name>A0ABP1QWM8_9HEXA</name>
<accession>A0ABP1QWM8</accession>
<dbReference type="PANTHER" id="PTHR12277:SF72">
    <property type="entry name" value="BAT5L PROTEIN"/>
    <property type="match status" value="1"/>
</dbReference>
<evidence type="ECO:0008006" key="5">
    <source>
        <dbReference type="Google" id="ProtNLM"/>
    </source>
</evidence>
<protein>
    <recommendedName>
        <fullName evidence="5">Abhydrolase domain-containing protein 16A</fullName>
    </recommendedName>
</protein>
<dbReference type="InterPro" id="IPR000073">
    <property type="entry name" value="AB_hydrolase_1"/>
</dbReference>
<evidence type="ECO:0000259" key="1">
    <source>
        <dbReference type="Pfam" id="PF00561"/>
    </source>
</evidence>
<gene>
    <name evidence="3" type="ORF">ODALV1_LOCUS16164</name>
</gene>
<dbReference type="PANTHER" id="PTHR12277">
    <property type="entry name" value="ALPHA/BETA HYDROLASE DOMAIN-CONTAINING PROTEIN"/>
    <property type="match status" value="1"/>
</dbReference>
<dbReference type="Pfam" id="PF00561">
    <property type="entry name" value="Abhydrolase_1"/>
    <property type="match status" value="1"/>
</dbReference>
<dbReference type="InterPro" id="IPR029058">
    <property type="entry name" value="AB_hydrolase_fold"/>
</dbReference>
<reference evidence="3 4" key="1">
    <citation type="submission" date="2024-08" db="EMBL/GenBank/DDBJ databases">
        <authorList>
            <person name="Cucini C."/>
            <person name="Frati F."/>
        </authorList>
    </citation>
    <scope>NUCLEOTIDE SEQUENCE [LARGE SCALE GENOMIC DNA]</scope>
</reference>
<proteinExistence type="predicted"/>
<dbReference type="EMBL" id="CAXLJM020000049">
    <property type="protein sequence ID" value="CAL8113768.1"/>
    <property type="molecule type" value="Genomic_DNA"/>
</dbReference>
<keyword evidence="4" id="KW-1185">Reference proteome</keyword>
<evidence type="ECO:0000259" key="2">
    <source>
        <dbReference type="Pfam" id="PF22990"/>
    </source>
</evidence>
<dbReference type="SUPFAM" id="SSF53474">
    <property type="entry name" value="alpha/beta-Hydrolases"/>
    <property type="match status" value="1"/>
</dbReference>
<evidence type="ECO:0000313" key="4">
    <source>
        <dbReference type="Proteomes" id="UP001642540"/>
    </source>
</evidence>
<sequence length="465" mass="51526">MMSNIKRYAKYIISSPKLYRIYQSPQQYVSPVLESISDATITYALPITILLSVYNRKLSYVQLSLLLYVGSRILRSISRLTSREYLEFLSHVDETSNSPTPENLNVLRNYDFEFKYFPVVHNATVNVDSYVNAQPRESGLLNIISYAMAHTFGIRLIYPGLILGGMFSTMLQDSREKLVIEKRGKRVKISANSQHANVTIDAMVFDNRDRGGVGKICVICCEGNAGFYEIGMLGGALSEGYSVIGWNHPGFGGSTGVPYPTSELTGALGVMDYATNVLGFKESSIIVYGWSIGGFPATYIASRFPNLRGLILDATFDDILPLAIPRMPEFMTPLVISTIRNHVNLLNTANLENYKGPIRVIRRTEDEIIADPPGVLSGNRGNGLLIDVVIKRAGNIKPEDIAALTEWVRNPHDTQPSTYDSLSGVLPTTALSSKDNAIAIASSILRDYKSTHCTPLPREYYRIVI</sequence>
<feature type="domain" description="AB hydrolase-1" evidence="1">
    <location>
        <begin position="218"/>
        <end position="363"/>
    </location>
</feature>
<dbReference type="Proteomes" id="UP001642540">
    <property type="component" value="Unassembled WGS sequence"/>
</dbReference>
<dbReference type="Pfam" id="PF22990">
    <property type="entry name" value="ABHD16_N"/>
    <property type="match status" value="1"/>
</dbReference>
<comment type="caution">
    <text evidence="3">The sequence shown here is derived from an EMBL/GenBank/DDBJ whole genome shotgun (WGS) entry which is preliminary data.</text>
</comment>
<dbReference type="InterPro" id="IPR054518">
    <property type="entry name" value="ABHD16_N"/>
</dbReference>
<dbReference type="Gene3D" id="3.40.50.1820">
    <property type="entry name" value="alpha/beta hydrolase"/>
    <property type="match status" value="1"/>
</dbReference>
<evidence type="ECO:0000313" key="3">
    <source>
        <dbReference type="EMBL" id="CAL8113768.1"/>
    </source>
</evidence>
<feature type="domain" description="Phosphatidylserine Lipase ABHD16 N-terminal" evidence="2">
    <location>
        <begin position="12"/>
        <end position="113"/>
    </location>
</feature>
<organism evidence="3 4">
    <name type="scientific">Orchesella dallaii</name>
    <dbReference type="NCBI Taxonomy" id="48710"/>
    <lineage>
        <taxon>Eukaryota</taxon>
        <taxon>Metazoa</taxon>
        <taxon>Ecdysozoa</taxon>
        <taxon>Arthropoda</taxon>
        <taxon>Hexapoda</taxon>
        <taxon>Collembola</taxon>
        <taxon>Entomobryomorpha</taxon>
        <taxon>Entomobryoidea</taxon>
        <taxon>Orchesellidae</taxon>
        <taxon>Orchesellinae</taxon>
        <taxon>Orchesella</taxon>
    </lineage>
</organism>